<organism evidence="1">
    <name type="scientific">Brachypodium distachyon</name>
    <name type="common">Purple false brome</name>
    <name type="synonym">Trachynia distachya</name>
    <dbReference type="NCBI Taxonomy" id="15368"/>
    <lineage>
        <taxon>Eukaryota</taxon>
        <taxon>Viridiplantae</taxon>
        <taxon>Streptophyta</taxon>
        <taxon>Embryophyta</taxon>
        <taxon>Tracheophyta</taxon>
        <taxon>Spermatophyta</taxon>
        <taxon>Magnoliopsida</taxon>
        <taxon>Liliopsida</taxon>
        <taxon>Poales</taxon>
        <taxon>Poaceae</taxon>
        <taxon>BOP clade</taxon>
        <taxon>Pooideae</taxon>
        <taxon>Stipodae</taxon>
        <taxon>Brachypodieae</taxon>
        <taxon>Brachypodium</taxon>
    </lineage>
</organism>
<dbReference type="InParanoid" id="A0A2K2CKR1"/>
<dbReference type="AlphaFoldDB" id="A0A2K2CKR1"/>
<dbReference type="Proteomes" id="UP000008810">
    <property type="component" value="Chromosome 4"/>
</dbReference>
<reference evidence="2" key="3">
    <citation type="submission" date="2018-08" db="UniProtKB">
        <authorList>
            <consortium name="EnsemblPlants"/>
        </authorList>
    </citation>
    <scope>IDENTIFICATION</scope>
    <source>
        <strain evidence="2">cv. Bd21</strain>
    </source>
</reference>
<dbReference type="EnsemblPlants" id="PNT62616">
    <property type="protein sequence ID" value="PNT62616"/>
    <property type="gene ID" value="BRADI_4g05882v3"/>
</dbReference>
<evidence type="ECO:0000313" key="3">
    <source>
        <dbReference type="Proteomes" id="UP000008810"/>
    </source>
</evidence>
<evidence type="ECO:0000313" key="1">
    <source>
        <dbReference type="EMBL" id="PNT62616.1"/>
    </source>
</evidence>
<sequence>MAGAPCGDLPLQAFHVPSIKGLITVCVDALLMCCSIIRGEKPASVSSENSLTI</sequence>
<reference evidence="1 2" key="1">
    <citation type="journal article" date="2010" name="Nature">
        <title>Genome sequencing and analysis of the model grass Brachypodium distachyon.</title>
        <authorList>
            <consortium name="International Brachypodium Initiative"/>
        </authorList>
    </citation>
    <scope>NUCLEOTIDE SEQUENCE [LARGE SCALE GENOMIC DNA]</scope>
    <source>
        <strain evidence="1 2">Bd21</strain>
    </source>
</reference>
<proteinExistence type="predicted"/>
<reference evidence="1" key="2">
    <citation type="submission" date="2017-06" db="EMBL/GenBank/DDBJ databases">
        <title>WGS assembly of Brachypodium distachyon.</title>
        <authorList>
            <consortium name="The International Brachypodium Initiative"/>
            <person name="Lucas S."/>
            <person name="Harmon-Smith M."/>
            <person name="Lail K."/>
            <person name="Tice H."/>
            <person name="Grimwood J."/>
            <person name="Bruce D."/>
            <person name="Barry K."/>
            <person name="Shu S."/>
            <person name="Lindquist E."/>
            <person name="Wang M."/>
            <person name="Pitluck S."/>
            <person name="Vogel J.P."/>
            <person name="Garvin D.F."/>
            <person name="Mockler T.C."/>
            <person name="Schmutz J."/>
            <person name="Rokhsar D."/>
            <person name="Bevan M.W."/>
        </authorList>
    </citation>
    <scope>NUCLEOTIDE SEQUENCE</scope>
    <source>
        <strain evidence="1">Bd21</strain>
    </source>
</reference>
<dbReference type="EMBL" id="CM000883">
    <property type="protein sequence ID" value="PNT62616.1"/>
    <property type="molecule type" value="Genomic_DNA"/>
</dbReference>
<evidence type="ECO:0000313" key="2">
    <source>
        <dbReference type="EnsemblPlants" id="PNT62616"/>
    </source>
</evidence>
<gene>
    <name evidence="1" type="ORF">BRADI_4g05882v3</name>
</gene>
<dbReference type="Gramene" id="PNT62616">
    <property type="protein sequence ID" value="PNT62616"/>
    <property type="gene ID" value="BRADI_4g05882v3"/>
</dbReference>
<accession>A0A2K2CKR1</accession>
<name>A0A2K2CKR1_BRADI</name>
<protein>
    <submittedName>
        <fullName evidence="1 2">Uncharacterized protein</fullName>
    </submittedName>
</protein>
<keyword evidence="3" id="KW-1185">Reference proteome</keyword>